<evidence type="ECO:0000313" key="7">
    <source>
        <dbReference type="Proteomes" id="UP001179952"/>
    </source>
</evidence>
<keyword evidence="2 5" id="KW-0732">Signal</keyword>
<dbReference type="InterPro" id="IPR035669">
    <property type="entry name" value="SGNH_plant_lipase-like"/>
</dbReference>
<dbReference type="EMBL" id="JAUJYN010000002">
    <property type="protein sequence ID" value="KAK1278715.1"/>
    <property type="molecule type" value="Genomic_DNA"/>
</dbReference>
<dbReference type="PANTHER" id="PTHR22835:SF275">
    <property type="entry name" value="OS01G0331100 PROTEIN"/>
    <property type="match status" value="1"/>
</dbReference>
<keyword evidence="3" id="KW-0378">Hydrolase</keyword>
<dbReference type="CDD" id="cd01837">
    <property type="entry name" value="SGNH_plant_lipase_like"/>
    <property type="match status" value="1"/>
</dbReference>
<feature type="chain" id="PRO_5043317130" evidence="5">
    <location>
        <begin position="22"/>
        <end position="368"/>
    </location>
</feature>
<evidence type="ECO:0000256" key="5">
    <source>
        <dbReference type="SAM" id="SignalP"/>
    </source>
</evidence>
<dbReference type="PANTHER" id="PTHR22835">
    <property type="entry name" value="ZINC FINGER FYVE DOMAIN CONTAINING PROTEIN"/>
    <property type="match status" value="1"/>
</dbReference>
<dbReference type="Gene3D" id="3.40.50.1110">
    <property type="entry name" value="SGNH hydrolase"/>
    <property type="match status" value="1"/>
</dbReference>
<dbReference type="GO" id="GO:0016788">
    <property type="term" value="F:hydrolase activity, acting on ester bonds"/>
    <property type="evidence" value="ECO:0007669"/>
    <property type="project" value="InterPro"/>
</dbReference>
<feature type="signal peptide" evidence="5">
    <location>
        <begin position="1"/>
        <end position="21"/>
    </location>
</feature>
<evidence type="ECO:0000256" key="4">
    <source>
        <dbReference type="ARBA" id="ARBA00023180"/>
    </source>
</evidence>
<dbReference type="Proteomes" id="UP001179952">
    <property type="component" value="Unassembled WGS sequence"/>
</dbReference>
<evidence type="ECO:0000256" key="3">
    <source>
        <dbReference type="ARBA" id="ARBA00022801"/>
    </source>
</evidence>
<name>A0AAV9BPP8_ACOGR</name>
<dbReference type="AlphaFoldDB" id="A0AAV9BPP8"/>
<keyword evidence="4" id="KW-0325">Glycoprotein</keyword>
<evidence type="ECO:0000313" key="6">
    <source>
        <dbReference type="EMBL" id="KAK1278715.1"/>
    </source>
</evidence>
<proteinExistence type="inferred from homology"/>
<keyword evidence="7" id="KW-1185">Reference proteome</keyword>
<dbReference type="InterPro" id="IPR036514">
    <property type="entry name" value="SGNH_hydro_sf"/>
</dbReference>
<comment type="caution">
    <text evidence="6">The sequence shown here is derived from an EMBL/GenBank/DDBJ whole genome shotgun (WGS) entry which is preliminary data.</text>
</comment>
<gene>
    <name evidence="6" type="ORF">QJS04_geneDACA015856</name>
</gene>
<reference evidence="6" key="1">
    <citation type="journal article" date="2023" name="Nat. Commun.">
        <title>Diploid and tetraploid genomes of Acorus and the evolution of monocots.</title>
        <authorList>
            <person name="Ma L."/>
            <person name="Liu K.W."/>
            <person name="Li Z."/>
            <person name="Hsiao Y.Y."/>
            <person name="Qi Y."/>
            <person name="Fu T."/>
            <person name="Tang G.D."/>
            <person name="Zhang D."/>
            <person name="Sun W.H."/>
            <person name="Liu D.K."/>
            <person name="Li Y."/>
            <person name="Chen G.Z."/>
            <person name="Liu X.D."/>
            <person name="Liao X.Y."/>
            <person name="Jiang Y.T."/>
            <person name="Yu X."/>
            <person name="Hao Y."/>
            <person name="Huang J."/>
            <person name="Zhao X.W."/>
            <person name="Ke S."/>
            <person name="Chen Y.Y."/>
            <person name="Wu W.L."/>
            <person name="Hsu J.L."/>
            <person name="Lin Y.F."/>
            <person name="Huang M.D."/>
            <person name="Li C.Y."/>
            <person name="Huang L."/>
            <person name="Wang Z.W."/>
            <person name="Zhao X."/>
            <person name="Zhong W.Y."/>
            <person name="Peng D.H."/>
            <person name="Ahmad S."/>
            <person name="Lan S."/>
            <person name="Zhang J.S."/>
            <person name="Tsai W.C."/>
            <person name="Van de Peer Y."/>
            <person name="Liu Z.J."/>
        </authorList>
    </citation>
    <scope>NUCLEOTIDE SEQUENCE</scope>
    <source>
        <strain evidence="6">SCP</strain>
    </source>
</reference>
<protein>
    <submittedName>
        <fullName evidence="6">GDSL esterase/lipase LIP-4</fullName>
    </submittedName>
</protein>
<dbReference type="InterPro" id="IPR001087">
    <property type="entry name" value="GDSL"/>
</dbReference>
<reference evidence="6" key="2">
    <citation type="submission" date="2023-06" db="EMBL/GenBank/DDBJ databases">
        <authorList>
            <person name="Ma L."/>
            <person name="Liu K.-W."/>
            <person name="Li Z."/>
            <person name="Hsiao Y.-Y."/>
            <person name="Qi Y."/>
            <person name="Fu T."/>
            <person name="Tang G."/>
            <person name="Zhang D."/>
            <person name="Sun W.-H."/>
            <person name="Liu D.-K."/>
            <person name="Li Y."/>
            <person name="Chen G.-Z."/>
            <person name="Liu X.-D."/>
            <person name="Liao X.-Y."/>
            <person name="Jiang Y.-T."/>
            <person name="Yu X."/>
            <person name="Hao Y."/>
            <person name="Huang J."/>
            <person name="Zhao X.-W."/>
            <person name="Ke S."/>
            <person name="Chen Y.-Y."/>
            <person name="Wu W.-L."/>
            <person name="Hsu J.-L."/>
            <person name="Lin Y.-F."/>
            <person name="Huang M.-D."/>
            <person name="Li C.-Y."/>
            <person name="Huang L."/>
            <person name="Wang Z.-W."/>
            <person name="Zhao X."/>
            <person name="Zhong W.-Y."/>
            <person name="Peng D.-H."/>
            <person name="Ahmad S."/>
            <person name="Lan S."/>
            <person name="Zhang J.-S."/>
            <person name="Tsai W.-C."/>
            <person name="Van De Peer Y."/>
            <person name="Liu Z.-J."/>
        </authorList>
    </citation>
    <scope>NUCLEOTIDE SEQUENCE</scope>
    <source>
        <strain evidence="6">SCP</strain>
        <tissue evidence="6">Leaves</tissue>
    </source>
</reference>
<organism evidence="6 7">
    <name type="scientific">Acorus gramineus</name>
    <name type="common">Dwarf sweet flag</name>
    <dbReference type="NCBI Taxonomy" id="55184"/>
    <lineage>
        <taxon>Eukaryota</taxon>
        <taxon>Viridiplantae</taxon>
        <taxon>Streptophyta</taxon>
        <taxon>Embryophyta</taxon>
        <taxon>Tracheophyta</taxon>
        <taxon>Spermatophyta</taxon>
        <taxon>Magnoliopsida</taxon>
        <taxon>Liliopsida</taxon>
        <taxon>Acoraceae</taxon>
        <taxon>Acorus</taxon>
    </lineage>
</organism>
<sequence>MELRVYLLFLFILCLSSLTSTTESKCAKRPIIFNFGDSNSDTGGFTAGRGIQIGPPYGRLFFRRPSSGRFCDGRLIIDFLCQSINARFLSPYMESLGADFTNGANFAVSGSATLPKTLPFPLSVQVLQFLHFKNRSLELISMGSKNLITIDEYKSALYMIDIGQNDLDLAFSNNLSYAQIMTETIPPALEEIKVAIKTLYEDGGRNFWVHNTGPIGCLPQKLALYKRPNSAVDRLGCLQFFNDAARAFNNGLRSLCDKLRSDLKSAIIVHVDVFTIKYDLFSNPAKYGFENLFMTCCGSGDPPYNYNRNATCGRPAHQVCPMGSRYISWDSLHYAEAPNQIVSSKILSNHYSTPNIQFDFFFHNSCII</sequence>
<accession>A0AAV9BPP8</accession>
<dbReference type="Pfam" id="PF00657">
    <property type="entry name" value="Lipase_GDSL"/>
    <property type="match status" value="1"/>
</dbReference>
<comment type="similarity">
    <text evidence="1">Belongs to the 'GDSL' lipolytic enzyme family.</text>
</comment>
<evidence type="ECO:0000256" key="1">
    <source>
        <dbReference type="ARBA" id="ARBA00008668"/>
    </source>
</evidence>
<evidence type="ECO:0000256" key="2">
    <source>
        <dbReference type="ARBA" id="ARBA00022729"/>
    </source>
</evidence>